<keyword evidence="1" id="KW-0695">RNA-directed DNA polymerase</keyword>
<dbReference type="OrthoDB" id="123681at2759"/>
<organism evidence="1 2">
    <name type="scientific">Phytophthora megakarya</name>
    <dbReference type="NCBI Taxonomy" id="4795"/>
    <lineage>
        <taxon>Eukaryota</taxon>
        <taxon>Sar</taxon>
        <taxon>Stramenopiles</taxon>
        <taxon>Oomycota</taxon>
        <taxon>Peronosporomycetes</taxon>
        <taxon>Peronosporales</taxon>
        <taxon>Peronosporaceae</taxon>
        <taxon>Phytophthora</taxon>
    </lineage>
</organism>
<proteinExistence type="predicted"/>
<dbReference type="InterPro" id="IPR036397">
    <property type="entry name" value="RNaseH_sf"/>
</dbReference>
<keyword evidence="1" id="KW-0808">Transferase</keyword>
<dbReference type="InterPro" id="IPR050951">
    <property type="entry name" value="Retrovirus_Pol_polyprotein"/>
</dbReference>
<sequence>MRQSAAIAYRPQGNGKAERAVQTLKRALKMYVADVNQQDCDDYAERLMFALDTAHDRVRGEMSFFLVHGRDPRSTLEAVISVVLTRRRDRDARRWALLYEYDRGRASRNRFNVMQSHEEGTDAD</sequence>
<evidence type="ECO:0000313" key="1">
    <source>
        <dbReference type="EMBL" id="OWZ19163.1"/>
    </source>
</evidence>
<gene>
    <name evidence="1" type="ORF">PHMEG_0006630</name>
</gene>
<dbReference type="EMBL" id="NBNE01000479">
    <property type="protein sequence ID" value="OWZ19163.1"/>
    <property type="molecule type" value="Genomic_DNA"/>
</dbReference>
<dbReference type="Proteomes" id="UP000198211">
    <property type="component" value="Unassembled WGS sequence"/>
</dbReference>
<dbReference type="GO" id="GO:0003964">
    <property type="term" value="F:RNA-directed DNA polymerase activity"/>
    <property type="evidence" value="ECO:0007669"/>
    <property type="project" value="UniProtKB-KW"/>
</dbReference>
<dbReference type="AlphaFoldDB" id="A0A225WNF8"/>
<reference evidence="2" key="1">
    <citation type="submission" date="2017-03" db="EMBL/GenBank/DDBJ databases">
        <title>Phytopthora megakarya and P. palmivora, two closely related causual agents of cacao black pod achieved similar genome size and gene model numbers by different mechanisms.</title>
        <authorList>
            <person name="Ali S."/>
            <person name="Shao J."/>
            <person name="Larry D.J."/>
            <person name="Kronmiller B."/>
            <person name="Shen D."/>
            <person name="Strem M.D."/>
            <person name="Melnick R.L."/>
            <person name="Guiltinan M.J."/>
            <person name="Tyler B.M."/>
            <person name="Meinhardt L.W."/>
            <person name="Bailey B.A."/>
        </authorList>
    </citation>
    <scope>NUCLEOTIDE SEQUENCE [LARGE SCALE GENOMIC DNA]</scope>
    <source>
        <strain evidence="2">zdho120</strain>
    </source>
</reference>
<dbReference type="InterPro" id="IPR012337">
    <property type="entry name" value="RNaseH-like_sf"/>
</dbReference>
<accession>A0A225WNF8</accession>
<evidence type="ECO:0000313" key="2">
    <source>
        <dbReference type="Proteomes" id="UP000198211"/>
    </source>
</evidence>
<dbReference type="PANTHER" id="PTHR37984">
    <property type="entry name" value="PROTEIN CBG26694"/>
    <property type="match status" value="1"/>
</dbReference>
<dbReference type="SUPFAM" id="SSF53098">
    <property type="entry name" value="Ribonuclease H-like"/>
    <property type="match status" value="1"/>
</dbReference>
<dbReference type="Gene3D" id="3.30.420.10">
    <property type="entry name" value="Ribonuclease H-like superfamily/Ribonuclease H"/>
    <property type="match status" value="1"/>
</dbReference>
<name>A0A225WNF8_9STRA</name>
<keyword evidence="1" id="KW-0548">Nucleotidyltransferase</keyword>
<protein>
    <submittedName>
        <fullName evidence="1">Reverse transcriptase</fullName>
    </submittedName>
</protein>
<dbReference type="GO" id="GO:0003676">
    <property type="term" value="F:nucleic acid binding"/>
    <property type="evidence" value="ECO:0007669"/>
    <property type="project" value="InterPro"/>
</dbReference>
<dbReference type="PANTHER" id="PTHR37984:SF5">
    <property type="entry name" value="PROTEIN NYNRIN-LIKE"/>
    <property type="match status" value="1"/>
</dbReference>
<comment type="caution">
    <text evidence="1">The sequence shown here is derived from an EMBL/GenBank/DDBJ whole genome shotgun (WGS) entry which is preliminary data.</text>
</comment>
<keyword evidence="2" id="KW-1185">Reference proteome</keyword>